<dbReference type="GO" id="GO:0016616">
    <property type="term" value="F:oxidoreductase activity, acting on the CH-OH group of donors, NAD or NADP as acceptor"/>
    <property type="evidence" value="ECO:0007669"/>
    <property type="project" value="TreeGrafter"/>
</dbReference>
<dbReference type="EMBL" id="PYMJ01000035">
    <property type="protein sequence ID" value="PSU45178.1"/>
    <property type="molecule type" value="Genomic_DNA"/>
</dbReference>
<dbReference type="PANTHER" id="PTHR42760:SF133">
    <property type="entry name" value="3-OXOACYL-[ACYL-CARRIER-PROTEIN] REDUCTASE"/>
    <property type="match status" value="1"/>
</dbReference>
<evidence type="ECO:0000256" key="2">
    <source>
        <dbReference type="ARBA" id="ARBA00023002"/>
    </source>
</evidence>
<dbReference type="Proteomes" id="UP000240987">
    <property type="component" value="Unassembled WGS sequence"/>
</dbReference>
<dbReference type="PANTHER" id="PTHR42760">
    <property type="entry name" value="SHORT-CHAIN DEHYDROGENASES/REDUCTASES FAMILY MEMBER"/>
    <property type="match status" value="1"/>
</dbReference>
<evidence type="ECO:0000313" key="4">
    <source>
        <dbReference type="Proteomes" id="UP000240987"/>
    </source>
</evidence>
<dbReference type="PRINTS" id="PR00081">
    <property type="entry name" value="GDHRDH"/>
</dbReference>
<proteinExistence type="inferred from homology"/>
<keyword evidence="4" id="KW-1185">Reference proteome</keyword>
<accession>A0A2T3J8R8</accession>
<dbReference type="InterPro" id="IPR020904">
    <property type="entry name" value="Sc_DH/Rdtase_CS"/>
</dbReference>
<dbReference type="OrthoDB" id="9775864at2"/>
<keyword evidence="2" id="KW-0560">Oxidoreductase</keyword>
<dbReference type="InterPro" id="IPR036291">
    <property type="entry name" value="NAD(P)-bd_dom_sf"/>
</dbReference>
<evidence type="ECO:0000256" key="1">
    <source>
        <dbReference type="ARBA" id="ARBA00006484"/>
    </source>
</evidence>
<protein>
    <submittedName>
        <fullName evidence="3">Short-chain dehydrogenase</fullName>
    </submittedName>
</protein>
<dbReference type="AlphaFoldDB" id="A0A2T3J8R8"/>
<sequence length="251" mass="26997">MANQVILVTGGANGIGKGICEFLVESSPATNSTSGNETIVIAVDIDENAGFKLVSEEPRIRFRCADVSNETEMSLIIKEITTQYGHLNGLINNAAISNPYNSPLEELDLIEWHRVLNINLTAPLLMSKLCLPLLKKAKGSIVNISSTRAQQSEPNTELYSASKGGLVALTHALANSLGPEIRVNCVSPGWINTTNEPLRDVDSNQHPVGRVGDVTDTAAIVNFLLSEQSGFITGQNFTVDGGMTKKMIYVE</sequence>
<gene>
    <name evidence="3" type="ORF">C9J12_24140</name>
</gene>
<dbReference type="FunFam" id="3.40.50.720:FF:000084">
    <property type="entry name" value="Short-chain dehydrogenase reductase"/>
    <property type="match status" value="1"/>
</dbReference>
<evidence type="ECO:0000313" key="3">
    <source>
        <dbReference type="EMBL" id="PSU45178.1"/>
    </source>
</evidence>
<dbReference type="Pfam" id="PF13561">
    <property type="entry name" value="adh_short_C2"/>
    <property type="match status" value="1"/>
</dbReference>
<dbReference type="RefSeq" id="WP_107245038.1">
    <property type="nucleotide sequence ID" value="NZ_PYMJ01000035.1"/>
</dbReference>
<dbReference type="SUPFAM" id="SSF51735">
    <property type="entry name" value="NAD(P)-binding Rossmann-fold domains"/>
    <property type="match status" value="1"/>
</dbReference>
<name>A0A2T3J8R8_9GAMM</name>
<dbReference type="PROSITE" id="PS00061">
    <property type="entry name" value="ADH_SHORT"/>
    <property type="match status" value="1"/>
</dbReference>
<comment type="similarity">
    <text evidence="1">Belongs to the short-chain dehydrogenases/reductases (SDR) family.</text>
</comment>
<dbReference type="InterPro" id="IPR002347">
    <property type="entry name" value="SDR_fam"/>
</dbReference>
<reference evidence="3 4" key="1">
    <citation type="submission" date="2018-01" db="EMBL/GenBank/DDBJ databases">
        <title>Whole genome sequencing of Histamine producing bacteria.</title>
        <authorList>
            <person name="Butler K."/>
        </authorList>
    </citation>
    <scope>NUCLEOTIDE SEQUENCE [LARGE SCALE GENOMIC DNA]</scope>
    <source>
        <strain evidence="3 4">JCM 12947</strain>
    </source>
</reference>
<dbReference type="Gene3D" id="3.40.50.720">
    <property type="entry name" value="NAD(P)-binding Rossmann-like Domain"/>
    <property type="match status" value="1"/>
</dbReference>
<comment type="caution">
    <text evidence="3">The sequence shown here is derived from an EMBL/GenBank/DDBJ whole genome shotgun (WGS) entry which is preliminary data.</text>
</comment>
<organism evidence="3 4">
    <name type="scientific">Photobacterium frigidiphilum</name>
    <dbReference type="NCBI Taxonomy" id="264736"/>
    <lineage>
        <taxon>Bacteria</taxon>
        <taxon>Pseudomonadati</taxon>
        <taxon>Pseudomonadota</taxon>
        <taxon>Gammaproteobacteria</taxon>
        <taxon>Vibrionales</taxon>
        <taxon>Vibrionaceae</taxon>
        <taxon>Photobacterium</taxon>
    </lineage>
</organism>
<dbReference type="PRINTS" id="PR00080">
    <property type="entry name" value="SDRFAMILY"/>
</dbReference>